<dbReference type="SUPFAM" id="SSF53448">
    <property type="entry name" value="Nucleotide-diphospho-sugar transferases"/>
    <property type="match status" value="1"/>
</dbReference>
<feature type="domain" description="NAD-dependent epimerase/dehydratase" evidence="13">
    <location>
        <begin position="11"/>
        <end position="259"/>
    </location>
</feature>
<dbReference type="InterPro" id="IPR001509">
    <property type="entry name" value="Epimerase_deHydtase"/>
</dbReference>
<comment type="catalytic activity">
    <reaction evidence="1">
        <text>UDP-alpha-D-glucose = UDP-alpha-D-galactose</text>
        <dbReference type="Rhea" id="RHEA:22168"/>
        <dbReference type="ChEBI" id="CHEBI:58885"/>
        <dbReference type="ChEBI" id="CHEBI:66914"/>
        <dbReference type="EC" id="5.1.3.2"/>
    </reaction>
</comment>
<reference evidence="14" key="2">
    <citation type="submission" date="2020-09" db="EMBL/GenBank/DDBJ databases">
        <authorList>
            <person name="Sun Q."/>
            <person name="Zhou Y."/>
        </authorList>
    </citation>
    <scope>NUCLEOTIDE SEQUENCE</scope>
    <source>
        <strain evidence="14">CGMCC 1.14988</strain>
    </source>
</reference>
<evidence type="ECO:0000256" key="11">
    <source>
        <dbReference type="ARBA" id="ARBA00033067"/>
    </source>
</evidence>
<evidence type="ECO:0000313" key="15">
    <source>
        <dbReference type="Proteomes" id="UP000650511"/>
    </source>
</evidence>
<sequence>MPQRSTADPRVLVTGGAGYIGSQTCKALRAAGFEPVTYDDLSTGHLDAVRWGPLEIGDVTDPQRLEDVLRRHRPVAVLHFAGRAYVGESVTDPQGYWHTNVTGSVTLLRALLATTPVPLVFSSTCATYGVPAQVPIAEDTPQQPINPYGRSKLVVEQAIADFGAAYGLPSVILRYFNAAGADPDGELGERHDPEPHLVPRLLDVAAGDLPSVSVYGTDFPTEDGSCVRDYVHVADLADAHVRAVEHLLRGGASVQLNLGTGTGTSVLAAARTVAAVTGREVPVTPDARRAGDPPALVADGGRARTVLGWQPTRSDFATIVRDAWAFRQAPPPPPASGARRPRVAVTDAVAEATTSGPRPVVSVVVPTHNRVRLLAQTLTSVLEQRDVELEVIVVDEASSDATPEVLARLDDPRVRVLRHERSQGLSAARNAGASLATGRWLAFTDDDDLWFPDKLASQLAAVEHDGADWAYGGALQFSDGPVLHGLMLPAPWAPDFAELPRRNVVPGGGSNVLVRRELLDTVGGFDPTIDMVADWDMWIRLAREGDPALVARPVVAYRLHSGNMSNGVDEVLRTAAVLQDRYAELRGDDPFDWEAMFTWLWLRAMRAGDHATARRVALASTRRGHPGAPGRLLRAGLPMRQRPPAETRVQVADGVMESLRPRRVLPWPEGAKPWLSALLAVGPDELLRGTRGSAPIRAPQTVS</sequence>
<comment type="cofactor">
    <cofactor evidence="2">
        <name>NAD(+)</name>
        <dbReference type="ChEBI" id="CHEBI:57540"/>
    </cofactor>
</comment>
<evidence type="ECO:0000256" key="6">
    <source>
        <dbReference type="ARBA" id="ARBA00018569"/>
    </source>
</evidence>
<comment type="pathway">
    <text evidence="3">Carbohydrate metabolism; galactose metabolism.</text>
</comment>
<dbReference type="SUPFAM" id="SSF51735">
    <property type="entry name" value="NAD(P)-binding Rossmann-fold domains"/>
    <property type="match status" value="1"/>
</dbReference>
<name>A0A8J3A7A9_9ACTN</name>
<evidence type="ECO:0000256" key="3">
    <source>
        <dbReference type="ARBA" id="ARBA00004947"/>
    </source>
</evidence>
<dbReference type="InterPro" id="IPR029044">
    <property type="entry name" value="Nucleotide-diphossugar_trans"/>
</dbReference>
<dbReference type="GO" id="GO:0033499">
    <property type="term" value="P:galactose catabolic process via UDP-galactose, Leloir pathway"/>
    <property type="evidence" value="ECO:0007669"/>
    <property type="project" value="TreeGrafter"/>
</dbReference>
<dbReference type="AlphaFoldDB" id="A0A8J3A7A9"/>
<dbReference type="RefSeq" id="WP_130649422.1">
    <property type="nucleotide sequence ID" value="NZ_BMHA01000004.1"/>
</dbReference>
<dbReference type="Gene3D" id="3.40.50.720">
    <property type="entry name" value="NAD(P)-binding Rossmann-like Domain"/>
    <property type="match status" value="1"/>
</dbReference>
<evidence type="ECO:0000256" key="2">
    <source>
        <dbReference type="ARBA" id="ARBA00001911"/>
    </source>
</evidence>
<evidence type="ECO:0000259" key="13">
    <source>
        <dbReference type="Pfam" id="PF01370"/>
    </source>
</evidence>
<dbReference type="EMBL" id="BMHA01000004">
    <property type="protein sequence ID" value="GGI05274.1"/>
    <property type="molecule type" value="Genomic_DNA"/>
</dbReference>
<keyword evidence="15" id="KW-1185">Reference proteome</keyword>
<evidence type="ECO:0000256" key="1">
    <source>
        <dbReference type="ARBA" id="ARBA00000083"/>
    </source>
</evidence>
<dbReference type="Proteomes" id="UP000650511">
    <property type="component" value="Unassembled WGS sequence"/>
</dbReference>
<dbReference type="CDD" id="cd05247">
    <property type="entry name" value="UDP_G4E_1_SDR_e"/>
    <property type="match status" value="1"/>
</dbReference>
<dbReference type="PANTHER" id="PTHR43725:SF53">
    <property type="entry name" value="UDP-ARABINOSE 4-EPIMERASE 1"/>
    <property type="match status" value="1"/>
</dbReference>
<evidence type="ECO:0000313" key="14">
    <source>
        <dbReference type="EMBL" id="GGI05274.1"/>
    </source>
</evidence>
<comment type="similarity">
    <text evidence="4">Belongs to the NAD(P)-dependent epimerase/dehydratase family.</text>
</comment>
<accession>A0A8J3A7A9</accession>
<dbReference type="EC" id="5.1.3.2" evidence="5"/>
<dbReference type="GO" id="GO:0003978">
    <property type="term" value="F:UDP-glucose 4-epimerase activity"/>
    <property type="evidence" value="ECO:0007669"/>
    <property type="project" value="UniProtKB-EC"/>
</dbReference>
<dbReference type="PANTHER" id="PTHR43725">
    <property type="entry name" value="UDP-GLUCOSE 4-EPIMERASE"/>
    <property type="match status" value="1"/>
</dbReference>
<dbReference type="Gene3D" id="3.90.25.10">
    <property type="entry name" value="UDP-galactose 4-epimerase, domain 1"/>
    <property type="match status" value="1"/>
</dbReference>
<dbReference type="Pfam" id="PF00535">
    <property type="entry name" value="Glycos_transf_2"/>
    <property type="match status" value="1"/>
</dbReference>
<comment type="caution">
    <text evidence="14">The sequence shown here is derived from an EMBL/GenBank/DDBJ whole genome shotgun (WGS) entry which is preliminary data.</text>
</comment>
<keyword evidence="7" id="KW-0520">NAD</keyword>
<dbReference type="UniPathway" id="UPA00214"/>
<dbReference type="InterPro" id="IPR005886">
    <property type="entry name" value="UDP_G4E"/>
</dbReference>
<reference evidence="14" key="1">
    <citation type="journal article" date="2014" name="Int. J. Syst. Evol. Microbiol.">
        <title>Complete genome sequence of Corynebacterium casei LMG S-19264T (=DSM 44701T), isolated from a smear-ripened cheese.</title>
        <authorList>
            <consortium name="US DOE Joint Genome Institute (JGI-PGF)"/>
            <person name="Walter F."/>
            <person name="Albersmeier A."/>
            <person name="Kalinowski J."/>
            <person name="Ruckert C."/>
        </authorList>
    </citation>
    <scope>NUCLEOTIDE SEQUENCE</scope>
    <source>
        <strain evidence="14">CGMCC 1.14988</strain>
    </source>
</reference>
<evidence type="ECO:0000256" key="4">
    <source>
        <dbReference type="ARBA" id="ARBA00007637"/>
    </source>
</evidence>
<protein>
    <recommendedName>
        <fullName evidence="6">UDP-glucose 4-epimerase</fullName>
        <ecNumber evidence="5">5.1.3.2</ecNumber>
    </recommendedName>
    <alternativeName>
        <fullName evidence="11">Galactowaldenase</fullName>
    </alternativeName>
    <alternativeName>
        <fullName evidence="10">UDP-galactose 4-epimerase</fullName>
    </alternativeName>
</protein>
<keyword evidence="8" id="KW-0413">Isomerase</keyword>
<evidence type="ECO:0000256" key="9">
    <source>
        <dbReference type="ARBA" id="ARBA00023277"/>
    </source>
</evidence>
<dbReference type="NCBIfam" id="TIGR01179">
    <property type="entry name" value="galE"/>
    <property type="match status" value="1"/>
</dbReference>
<dbReference type="InterPro" id="IPR001173">
    <property type="entry name" value="Glyco_trans_2-like"/>
</dbReference>
<dbReference type="InterPro" id="IPR036291">
    <property type="entry name" value="NAD(P)-bd_dom_sf"/>
</dbReference>
<dbReference type="OrthoDB" id="9801785at2"/>
<dbReference type="Gene3D" id="3.90.550.10">
    <property type="entry name" value="Spore Coat Polysaccharide Biosynthesis Protein SpsA, Chain A"/>
    <property type="match status" value="1"/>
</dbReference>
<evidence type="ECO:0000256" key="5">
    <source>
        <dbReference type="ARBA" id="ARBA00013189"/>
    </source>
</evidence>
<evidence type="ECO:0000256" key="8">
    <source>
        <dbReference type="ARBA" id="ARBA00023235"/>
    </source>
</evidence>
<gene>
    <name evidence="14" type="ORF">GCM10011354_13280</name>
</gene>
<feature type="domain" description="Glycosyltransferase 2-like" evidence="12">
    <location>
        <begin position="362"/>
        <end position="521"/>
    </location>
</feature>
<evidence type="ECO:0000259" key="12">
    <source>
        <dbReference type="Pfam" id="PF00535"/>
    </source>
</evidence>
<proteinExistence type="inferred from homology"/>
<keyword evidence="9" id="KW-0119">Carbohydrate metabolism</keyword>
<organism evidence="14 15">
    <name type="scientific">Egicoccus halophilus</name>
    <dbReference type="NCBI Taxonomy" id="1670830"/>
    <lineage>
        <taxon>Bacteria</taxon>
        <taxon>Bacillati</taxon>
        <taxon>Actinomycetota</taxon>
        <taxon>Nitriliruptoria</taxon>
        <taxon>Egicoccales</taxon>
        <taxon>Egicoccaceae</taxon>
        <taxon>Egicoccus</taxon>
    </lineage>
</organism>
<dbReference type="Pfam" id="PF01370">
    <property type="entry name" value="Epimerase"/>
    <property type="match status" value="1"/>
</dbReference>
<evidence type="ECO:0000256" key="10">
    <source>
        <dbReference type="ARBA" id="ARBA00031367"/>
    </source>
</evidence>
<evidence type="ECO:0000256" key="7">
    <source>
        <dbReference type="ARBA" id="ARBA00023027"/>
    </source>
</evidence>